<reference evidence="5 6" key="2">
    <citation type="submission" date="2021-01" db="EMBL/GenBank/DDBJ databases">
        <title>Genomic Encyclopedia of Type Strains, Phase IV (KMG-IV): sequencing the most valuable type-strain genomes for metagenomic binning, comparative biology and taxonomic classification.</title>
        <authorList>
            <person name="Goeker M."/>
        </authorList>
    </citation>
    <scope>NUCLEOTIDE SEQUENCE [LARGE SCALE GENOMIC DNA]</scope>
    <source>
        <strain evidence="5 6">DSM 6130</strain>
    </source>
</reference>
<organism evidence="4 7">
    <name type="scientific">Methylopila capsulata</name>
    <dbReference type="NCBI Taxonomy" id="61654"/>
    <lineage>
        <taxon>Bacteria</taxon>
        <taxon>Pseudomonadati</taxon>
        <taxon>Pseudomonadota</taxon>
        <taxon>Alphaproteobacteria</taxon>
        <taxon>Hyphomicrobiales</taxon>
        <taxon>Methylopilaceae</taxon>
        <taxon>Methylopila</taxon>
    </lineage>
</organism>
<dbReference type="SUPFAM" id="SSF103378">
    <property type="entry name" value="2-methylcitrate dehydratase PrpD"/>
    <property type="match status" value="1"/>
</dbReference>
<evidence type="ECO:0000313" key="5">
    <source>
        <dbReference type="EMBL" id="MBM7852407.1"/>
    </source>
</evidence>
<reference evidence="4" key="3">
    <citation type="submission" date="2023-01" db="EMBL/GenBank/DDBJ databases">
        <authorList>
            <person name="Sun Q."/>
            <person name="Evtushenko L."/>
        </authorList>
    </citation>
    <scope>NUCLEOTIDE SEQUENCE</scope>
    <source>
        <strain evidence="4">VKM B-1606</strain>
    </source>
</reference>
<dbReference type="InterPro" id="IPR005656">
    <property type="entry name" value="MmgE_PrpD"/>
</dbReference>
<dbReference type="InterPro" id="IPR045337">
    <property type="entry name" value="MmgE_PrpD_C"/>
</dbReference>
<gene>
    <name evidence="4" type="ORF">GCM10008170_26350</name>
    <name evidence="5" type="ORF">JOD31_002649</name>
</gene>
<proteinExistence type="inferred from homology"/>
<dbReference type="Proteomes" id="UP000758856">
    <property type="component" value="Unassembled WGS sequence"/>
</dbReference>
<sequence>MIDEFAFGPGAAEAAPTEASDLLTRAVSEFAVGFRLEQAPETVARRVKLHLLDTLGCAVAGRGLDISANARAFASRTGAGGTTRIFGAPGGFAAPAAAFANSVIANALDFDDGFEVAGKGMGHPGASLVTAAIAALADEPVSGSAFLAALIAAYEINNRLILAAQPTPRRFGEVYGIAQHQAIGAAIAYGRLSELDAPAMRNAIGLAGALTAVPSLHKYNWRARPIISLKDGVAPAARAGVEAVMMGRHGFVGSADLLDGPQGYWRMIGSDCFDPSTLVGGLGAEWFAGRGSFKLYPACRWLAPALEAFEDAWTAAGCPASEIALIEVETFSVIVDKLMEPRPVSPIDAQFSLPFAIGAIATRRAPGSDWYAAPAFADPLMASVARKVRATVDPEMDRLMSGATRRPSASVTLTTSDGSAFARRVNAPLGGEARPVDEATIVEKARRNLGGGAWRDAVDRLMRLEEEPDVRTLVELFFEAAETCDARRD</sequence>
<feature type="domain" description="MmgE/PrpD N-terminal" evidence="2">
    <location>
        <begin position="27"/>
        <end position="269"/>
    </location>
</feature>
<dbReference type="Pfam" id="PF19305">
    <property type="entry name" value="MmgE_PrpD_C"/>
    <property type="match status" value="1"/>
</dbReference>
<dbReference type="InterPro" id="IPR042183">
    <property type="entry name" value="MmgE/PrpD_sf_1"/>
</dbReference>
<protein>
    <submittedName>
        <fullName evidence="5">2-methylcitrate dehydratase PrpD</fullName>
    </submittedName>
</protein>
<dbReference type="PANTHER" id="PTHR16943:SF8">
    <property type="entry name" value="2-METHYLCITRATE DEHYDRATASE"/>
    <property type="match status" value="1"/>
</dbReference>
<comment type="caution">
    <text evidence="4">The sequence shown here is derived from an EMBL/GenBank/DDBJ whole genome shotgun (WGS) entry which is preliminary data.</text>
</comment>
<dbReference type="EMBL" id="BSFF01000003">
    <property type="protein sequence ID" value="GLK56616.1"/>
    <property type="molecule type" value="Genomic_DNA"/>
</dbReference>
<dbReference type="InterPro" id="IPR036148">
    <property type="entry name" value="MmgE/PrpD_sf"/>
</dbReference>
<dbReference type="Proteomes" id="UP001143400">
    <property type="component" value="Unassembled WGS sequence"/>
</dbReference>
<dbReference type="InterPro" id="IPR045336">
    <property type="entry name" value="MmgE_PrpD_N"/>
</dbReference>
<keyword evidence="6" id="KW-1185">Reference proteome</keyword>
<evidence type="ECO:0000313" key="4">
    <source>
        <dbReference type="EMBL" id="GLK56616.1"/>
    </source>
</evidence>
<feature type="domain" description="MmgE/PrpD C-terminal" evidence="3">
    <location>
        <begin position="296"/>
        <end position="453"/>
    </location>
</feature>
<dbReference type="GO" id="GO:0016829">
    <property type="term" value="F:lyase activity"/>
    <property type="evidence" value="ECO:0007669"/>
    <property type="project" value="InterPro"/>
</dbReference>
<dbReference type="Pfam" id="PF03972">
    <property type="entry name" value="MmgE_PrpD_N"/>
    <property type="match status" value="1"/>
</dbReference>
<dbReference type="Gene3D" id="1.10.4100.10">
    <property type="entry name" value="2-methylcitrate dehydratase PrpD"/>
    <property type="match status" value="1"/>
</dbReference>
<dbReference type="Gene3D" id="3.30.1330.120">
    <property type="entry name" value="2-methylcitrate dehydratase PrpD"/>
    <property type="match status" value="1"/>
</dbReference>
<accession>A0A9W6IWY1</accession>
<evidence type="ECO:0000259" key="3">
    <source>
        <dbReference type="Pfam" id="PF19305"/>
    </source>
</evidence>
<dbReference type="PANTHER" id="PTHR16943">
    <property type="entry name" value="2-METHYLCITRATE DEHYDRATASE-RELATED"/>
    <property type="match status" value="1"/>
</dbReference>
<name>A0A9W6IWY1_9HYPH</name>
<reference evidence="4" key="1">
    <citation type="journal article" date="2014" name="Int. J. Syst. Evol. Microbiol.">
        <title>Complete genome sequence of Corynebacterium casei LMG S-19264T (=DSM 44701T), isolated from a smear-ripened cheese.</title>
        <authorList>
            <consortium name="US DOE Joint Genome Institute (JGI-PGF)"/>
            <person name="Walter F."/>
            <person name="Albersmeier A."/>
            <person name="Kalinowski J."/>
            <person name="Ruckert C."/>
        </authorList>
    </citation>
    <scope>NUCLEOTIDE SEQUENCE</scope>
    <source>
        <strain evidence="4">VKM B-1606</strain>
    </source>
</reference>
<evidence type="ECO:0000259" key="2">
    <source>
        <dbReference type="Pfam" id="PF03972"/>
    </source>
</evidence>
<dbReference type="InterPro" id="IPR042188">
    <property type="entry name" value="MmgE/PrpD_sf_2"/>
</dbReference>
<dbReference type="RefSeq" id="WP_204950801.1">
    <property type="nucleotide sequence ID" value="NZ_BSFF01000003.1"/>
</dbReference>
<evidence type="ECO:0000256" key="1">
    <source>
        <dbReference type="ARBA" id="ARBA00006174"/>
    </source>
</evidence>
<evidence type="ECO:0000313" key="6">
    <source>
        <dbReference type="Proteomes" id="UP000758856"/>
    </source>
</evidence>
<evidence type="ECO:0000313" key="7">
    <source>
        <dbReference type="Proteomes" id="UP001143400"/>
    </source>
</evidence>
<dbReference type="EMBL" id="JAFBCY010000003">
    <property type="protein sequence ID" value="MBM7852407.1"/>
    <property type="molecule type" value="Genomic_DNA"/>
</dbReference>
<dbReference type="AlphaFoldDB" id="A0A9W6IWY1"/>
<comment type="similarity">
    <text evidence="1">Belongs to the PrpD family.</text>
</comment>